<sequence length="32" mass="3831">MLRMFDRVGFAEGGQQLFEVFTRFSFLVKLIF</sequence>
<proteinExistence type="predicted"/>
<organism evidence="1">
    <name type="scientific">Arundo donax</name>
    <name type="common">Giant reed</name>
    <name type="synonym">Donax arundinaceus</name>
    <dbReference type="NCBI Taxonomy" id="35708"/>
    <lineage>
        <taxon>Eukaryota</taxon>
        <taxon>Viridiplantae</taxon>
        <taxon>Streptophyta</taxon>
        <taxon>Embryophyta</taxon>
        <taxon>Tracheophyta</taxon>
        <taxon>Spermatophyta</taxon>
        <taxon>Magnoliopsida</taxon>
        <taxon>Liliopsida</taxon>
        <taxon>Poales</taxon>
        <taxon>Poaceae</taxon>
        <taxon>PACMAD clade</taxon>
        <taxon>Arundinoideae</taxon>
        <taxon>Arundineae</taxon>
        <taxon>Arundo</taxon>
    </lineage>
</organism>
<protein>
    <submittedName>
        <fullName evidence="1">Uncharacterized protein</fullName>
    </submittedName>
</protein>
<dbReference type="AlphaFoldDB" id="A0A0A9C6T5"/>
<name>A0A0A9C6T5_ARUDO</name>
<accession>A0A0A9C6T5</accession>
<reference evidence="1" key="1">
    <citation type="submission" date="2014-09" db="EMBL/GenBank/DDBJ databases">
        <authorList>
            <person name="Magalhaes I.L.F."/>
            <person name="Oliveira U."/>
            <person name="Santos F.R."/>
            <person name="Vidigal T.H.D.A."/>
            <person name="Brescovit A.D."/>
            <person name="Santos A.J."/>
        </authorList>
    </citation>
    <scope>NUCLEOTIDE SEQUENCE</scope>
    <source>
        <tissue evidence="1">Shoot tissue taken approximately 20 cm above the soil surface</tissue>
    </source>
</reference>
<reference evidence="1" key="2">
    <citation type="journal article" date="2015" name="Data Brief">
        <title>Shoot transcriptome of the giant reed, Arundo donax.</title>
        <authorList>
            <person name="Barrero R.A."/>
            <person name="Guerrero F.D."/>
            <person name="Moolhuijzen P."/>
            <person name="Goolsby J.A."/>
            <person name="Tidwell J."/>
            <person name="Bellgard S.E."/>
            <person name="Bellgard M.I."/>
        </authorList>
    </citation>
    <scope>NUCLEOTIDE SEQUENCE</scope>
    <source>
        <tissue evidence="1">Shoot tissue taken approximately 20 cm above the soil surface</tissue>
    </source>
</reference>
<dbReference type="EMBL" id="GBRH01225876">
    <property type="protein sequence ID" value="JAD72019.1"/>
    <property type="molecule type" value="Transcribed_RNA"/>
</dbReference>
<evidence type="ECO:0000313" key="1">
    <source>
        <dbReference type="EMBL" id="JAD72019.1"/>
    </source>
</evidence>